<evidence type="ECO:0000313" key="3">
    <source>
        <dbReference type="Proteomes" id="UP000063434"/>
    </source>
</evidence>
<dbReference type="AlphaFoldDB" id="A0A109KL05"/>
<evidence type="ECO:0000256" key="1">
    <source>
        <dbReference type="SAM" id="MobiDB-lite"/>
    </source>
</evidence>
<sequence length="172" mass="19226">MHYEQISSLEEFLSQVEKRLLDPEQRVSVSFPATATAPWDADALAHANTSILKSVSGSANVYAIFTGECGEAERSLRYFGKTTRKLARQRIRNHLFRKSEQTGSKLAEVLAHTTGGGTVEIAWIEVHPESLRNYLEEELIIRHPEADWNRENGRKTNTSSEALGLALEDTAT</sequence>
<dbReference type="Proteomes" id="UP000063434">
    <property type="component" value="Unassembled WGS sequence"/>
</dbReference>
<gene>
    <name evidence="2" type="ORF">PFL603g_05883</name>
</gene>
<comment type="caution">
    <text evidence="2">The sequence shown here is derived from an EMBL/GenBank/DDBJ whole genome shotgun (WGS) entry which is preliminary data.</text>
</comment>
<name>A0A109KL05_PSEFL</name>
<feature type="region of interest" description="Disordered" evidence="1">
    <location>
        <begin position="150"/>
        <end position="172"/>
    </location>
</feature>
<organism evidence="2 3">
    <name type="scientific">Pseudomonas fluorescens</name>
    <dbReference type="NCBI Taxonomy" id="294"/>
    <lineage>
        <taxon>Bacteria</taxon>
        <taxon>Pseudomonadati</taxon>
        <taxon>Pseudomonadota</taxon>
        <taxon>Gammaproteobacteria</taxon>
        <taxon>Pseudomonadales</taxon>
        <taxon>Pseudomonadaceae</taxon>
        <taxon>Pseudomonas</taxon>
    </lineage>
</organism>
<evidence type="ECO:0000313" key="2">
    <source>
        <dbReference type="EMBL" id="KWV71200.1"/>
    </source>
</evidence>
<dbReference type="PATRIC" id="fig|294.195.peg.6264"/>
<dbReference type="RefSeq" id="WP_060766344.1">
    <property type="nucleotide sequence ID" value="NZ_LCYC01000062.1"/>
</dbReference>
<accession>A0A109KL05</accession>
<dbReference type="EMBL" id="LCYC01000062">
    <property type="protein sequence ID" value="KWV71200.1"/>
    <property type="molecule type" value="Genomic_DNA"/>
</dbReference>
<proteinExistence type="predicted"/>
<protein>
    <submittedName>
        <fullName evidence="2">Uncharacterized protein</fullName>
    </submittedName>
</protein>
<reference evidence="2 3" key="1">
    <citation type="submission" date="2015-05" db="EMBL/GenBank/DDBJ databases">
        <title>A genomic and transcriptomic approach to investigate the blue pigment phenotype in Pseudomonas fluorescens.</title>
        <authorList>
            <person name="Andreani N.A."/>
            <person name="Cardazzo B."/>
        </authorList>
    </citation>
    <scope>NUCLEOTIDE SEQUENCE [LARGE SCALE GENOMIC DNA]</scope>
    <source>
        <strain evidence="2 3">Ps_40</strain>
    </source>
</reference>